<dbReference type="SMART" id="SM00342">
    <property type="entry name" value="HTH_ARAC"/>
    <property type="match status" value="1"/>
</dbReference>
<keyword evidence="1" id="KW-0805">Transcription regulation</keyword>
<dbReference type="InterPro" id="IPR018062">
    <property type="entry name" value="HTH_AraC-typ_CS"/>
</dbReference>
<proteinExistence type="predicted"/>
<dbReference type="InterPro" id="IPR020449">
    <property type="entry name" value="Tscrpt_reg_AraC-type_HTH"/>
</dbReference>
<gene>
    <name evidence="5" type="ORF">SAMN05660859_1642</name>
</gene>
<keyword evidence="2 5" id="KW-0238">DNA-binding</keyword>
<keyword evidence="6" id="KW-1185">Reference proteome</keyword>
<evidence type="ECO:0000256" key="3">
    <source>
        <dbReference type="ARBA" id="ARBA00023163"/>
    </source>
</evidence>
<dbReference type="GO" id="GO:0003700">
    <property type="term" value="F:DNA-binding transcription factor activity"/>
    <property type="evidence" value="ECO:0007669"/>
    <property type="project" value="InterPro"/>
</dbReference>
<dbReference type="PANTHER" id="PTHR46796:SF14">
    <property type="entry name" value="TRANSCRIPTIONAL REGULATORY PROTEIN"/>
    <property type="match status" value="1"/>
</dbReference>
<dbReference type="Proteomes" id="UP000198889">
    <property type="component" value="Unassembled WGS sequence"/>
</dbReference>
<dbReference type="SUPFAM" id="SSF46689">
    <property type="entry name" value="Homeodomain-like"/>
    <property type="match status" value="2"/>
</dbReference>
<accession>A0A1G4RGK6</accession>
<sequence>MHSPVATTSVNGVYCQAIERLQEADGEINAIDRNARVRSALPKWRLKRVIEYVNMNLAERVSLADMAGAAGLSRMHFAAQFRVATGLRPHDFLLRRRIELAQELLAGTNQRIIDIALAAGFQTQAHFTTVFKRLVGDTPRQWRVTAARQSNAVKPRHRPLAEHAPRASLGLVAGIWEGSAKAAPPRYGVAN</sequence>
<evidence type="ECO:0000256" key="1">
    <source>
        <dbReference type="ARBA" id="ARBA00023015"/>
    </source>
</evidence>
<evidence type="ECO:0000313" key="5">
    <source>
        <dbReference type="EMBL" id="SCW56092.1"/>
    </source>
</evidence>
<dbReference type="PANTHER" id="PTHR46796">
    <property type="entry name" value="HTH-TYPE TRANSCRIPTIONAL ACTIVATOR RHAS-RELATED"/>
    <property type="match status" value="1"/>
</dbReference>
<dbReference type="STRING" id="177413.SAMN05660859_1642"/>
<dbReference type="InterPro" id="IPR018060">
    <property type="entry name" value="HTH_AraC"/>
</dbReference>
<dbReference type="EMBL" id="FMTP01000002">
    <property type="protein sequence ID" value="SCW56092.1"/>
    <property type="molecule type" value="Genomic_DNA"/>
</dbReference>
<dbReference type="Gene3D" id="1.10.10.60">
    <property type="entry name" value="Homeodomain-like"/>
    <property type="match status" value="2"/>
</dbReference>
<dbReference type="RefSeq" id="WP_342028851.1">
    <property type="nucleotide sequence ID" value="NZ_FMTP01000002.1"/>
</dbReference>
<protein>
    <submittedName>
        <fullName evidence="5">AraC-type DNA-binding protein</fullName>
    </submittedName>
</protein>
<dbReference type="PRINTS" id="PR00032">
    <property type="entry name" value="HTHARAC"/>
</dbReference>
<evidence type="ECO:0000259" key="4">
    <source>
        <dbReference type="PROSITE" id="PS01124"/>
    </source>
</evidence>
<dbReference type="GO" id="GO:0043565">
    <property type="term" value="F:sequence-specific DNA binding"/>
    <property type="evidence" value="ECO:0007669"/>
    <property type="project" value="InterPro"/>
</dbReference>
<dbReference type="InterPro" id="IPR009057">
    <property type="entry name" value="Homeodomain-like_sf"/>
</dbReference>
<feature type="domain" description="HTH araC/xylS-type" evidence="4">
    <location>
        <begin position="47"/>
        <end position="145"/>
    </location>
</feature>
<dbReference type="PROSITE" id="PS00041">
    <property type="entry name" value="HTH_ARAC_FAMILY_1"/>
    <property type="match status" value="1"/>
</dbReference>
<evidence type="ECO:0000313" key="6">
    <source>
        <dbReference type="Proteomes" id="UP000198889"/>
    </source>
</evidence>
<dbReference type="AlphaFoldDB" id="A0A1G4RGK6"/>
<reference evidence="6" key="1">
    <citation type="submission" date="2016-10" db="EMBL/GenBank/DDBJ databases">
        <authorList>
            <person name="Varghese N."/>
            <person name="Submissions S."/>
        </authorList>
    </citation>
    <scope>NUCLEOTIDE SEQUENCE [LARGE SCALE GENOMIC DNA]</scope>
    <source>
        <strain evidence="6">CGMCC 1.1761</strain>
    </source>
</reference>
<dbReference type="PROSITE" id="PS01124">
    <property type="entry name" value="HTH_ARAC_FAMILY_2"/>
    <property type="match status" value="1"/>
</dbReference>
<name>A0A1G4RGK6_9HYPH</name>
<keyword evidence="3" id="KW-0804">Transcription</keyword>
<dbReference type="InterPro" id="IPR050204">
    <property type="entry name" value="AraC_XylS_family_regulators"/>
</dbReference>
<evidence type="ECO:0000256" key="2">
    <source>
        <dbReference type="ARBA" id="ARBA00023125"/>
    </source>
</evidence>
<dbReference type="Pfam" id="PF12833">
    <property type="entry name" value="HTH_18"/>
    <property type="match status" value="1"/>
</dbReference>
<organism evidence="5 6">
    <name type="scientific">Ancylobacter rudongensis</name>
    <dbReference type="NCBI Taxonomy" id="177413"/>
    <lineage>
        <taxon>Bacteria</taxon>
        <taxon>Pseudomonadati</taxon>
        <taxon>Pseudomonadota</taxon>
        <taxon>Alphaproteobacteria</taxon>
        <taxon>Hyphomicrobiales</taxon>
        <taxon>Xanthobacteraceae</taxon>
        <taxon>Ancylobacter</taxon>
    </lineage>
</organism>